<feature type="transmembrane region" description="Helical" evidence="1">
    <location>
        <begin position="139"/>
        <end position="158"/>
    </location>
</feature>
<keyword evidence="1" id="KW-1133">Transmembrane helix</keyword>
<name>A0A7K0C630_9ACTN</name>
<dbReference type="AlphaFoldDB" id="A0A7K0C630"/>
<comment type="caution">
    <text evidence="2">The sequence shown here is derived from an EMBL/GenBank/DDBJ whole genome shotgun (WGS) entry which is preliminary data.</text>
</comment>
<feature type="transmembrane region" description="Helical" evidence="1">
    <location>
        <begin position="164"/>
        <end position="181"/>
    </location>
</feature>
<dbReference type="Proteomes" id="UP000487268">
    <property type="component" value="Unassembled WGS sequence"/>
</dbReference>
<keyword evidence="1" id="KW-0472">Membrane</keyword>
<gene>
    <name evidence="2" type="ORF">ACRB68_70060</name>
</gene>
<evidence type="ECO:0000313" key="2">
    <source>
        <dbReference type="EMBL" id="MQY08895.1"/>
    </source>
</evidence>
<keyword evidence="3" id="KW-1185">Reference proteome</keyword>
<dbReference type="InterPro" id="IPR045393">
    <property type="entry name" value="DUF6518"/>
</dbReference>
<sequence length="215" mass="22441">MSASPVIASVPETSGRSWAYATASAFAGGLLLGVLTNLAQGWLPGAWNQIANSGAVWSVAAFAAGALLARRVGLPAAAVAGLFAESGLVVGYYGYAEVARDGMGSLFAPLVWLGMAFIAGPLFGVAGSWWRGISPRHRVIGLAALAGVFGMEAIHYAWVLHYASQAWACLAVLVLVPLLMGRTHRERALTLLTAVPFSLLAYLVFDKLILTTLLG</sequence>
<feature type="transmembrane region" description="Helical" evidence="1">
    <location>
        <begin position="188"/>
        <end position="205"/>
    </location>
</feature>
<feature type="transmembrane region" description="Helical" evidence="1">
    <location>
        <begin position="18"/>
        <end position="38"/>
    </location>
</feature>
<evidence type="ECO:0000256" key="1">
    <source>
        <dbReference type="SAM" id="Phobius"/>
    </source>
</evidence>
<dbReference type="OrthoDB" id="3697763at2"/>
<evidence type="ECO:0000313" key="3">
    <source>
        <dbReference type="Proteomes" id="UP000487268"/>
    </source>
</evidence>
<dbReference type="EMBL" id="WEGH01000005">
    <property type="protein sequence ID" value="MQY08895.1"/>
    <property type="molecule type" value="Genomic_DNA"/>
</dbReference>
<keyword evidence="1" id="KW-0812">Transmembrane</keyword>
<protein>
    <submittedName>
        <fullName evidence="2">Uncharacterized protein</fullName>
    </submittedName>
</protein>
<accession>A0A7K0C630</accession>
<organism evidence="2 3">
    <name type="scientific">Actinomadura macrotermitis</name>
    <dbReference type="NCBI Taxonomy" id="2585200"/>
    <lineage>
        <taxon>Bacteria</taxon>
        <taxon>Bacillati</taxon>
        <taxon>Actinomycetota</taxon>
        <taxon>Actinomycetes</taxon>
        <taxon>Streptosporangiales</taxon>
        <taxon>Thermomonosporaceae</taxon>
        <taxon>Actinomadura</taxon>
    </lineage>
</organism>
<feature type="transmembrane region" description="Helical" evidence="1">
    <location>
        <begin position="76"/>
        <end position="95"/>
    </location>
</feature>
<dbReference type="Pfam" id="PF20128">
    <property type="entry name" value="DUF6518"/>
    <property type="match status" value="1"/>
</dbReference>
<proteinExistence type="predicted"/>
<feature type="transmembrane region" description="Helical" evidence="1">
    <location>
        <begin position="50"/>
        <end position="69"/>
    </location>
</feature>
<reference evidence="2 3" key="1">
    <citation type="submission" date="2019-10" db="EMBL/GenBank/DDBJ databases">
        <title>Actinomadura rubteroloni sp. nov. and Actinomadura macrotermitis sp. nov., isolated from the gut of fungus growing-termite Macrotermes natalensis.</title>
        <authorList>
            <person name="Benndorf R."/>
            <person name="Martin K."/>
            <person name="Kuefner M."/>
            <person name="De Beer W."/>
            <person name="Kaster A.-K."/>
            <person name="Vollmers J."/>
            <person name="Poulsen M."/>
            <person name="Beemelmanns C."/>
        </authorList>
    </citation>
    <scope>NUCLEOTIDE SEQUENCE [LARGE SCALE GENOMIC DNA]</scope>
    <source>
        <strain evidence="2 3">RB68</strain>
    </source>
</reference>
<feature type="transmembrane region" description="Helical" evidence="1">
    <location>
        <begin position="107"/>
        <end position="127"/>
    </location>
</feature>